<comment type="subcellular location">
    <subcellularLocation>
        <location evidence="1 7">Secreted</location>
        <location evidence="1 7">Cell wall</location>
    </subcellularLocation>
</comment>
<evidence type="ECO:0000313" key="8">
    <source>
        <dbReference type="EMBL" id="KAF5325860.1"/>
    </source>
</evidence>
<dbReference type="OrthoDB" id="4225815at2759"/>
<reference evidence="8 9" key="1">
    <citation type="journal article" date="2020" name="ISME J.">
        <title>Uncovering the hidden diversity of litter-decomposition mechanisms in mushroom-forming fungi.</title>
        <authorList>
            <person name="Floudas D."/>
            <person name="Bentzer J."/>
            <person name="Ahren D."/>
            <person name="Johansson T."/>
            <person name="Persson P."/>
            <person name="Tunlid A."/>
        </authorList>
    </citation>
    <scope>NUCLEOTIDE SEQUENCE [LARGE SCALE GENOMIC DNA]</scope>
    <source>
        <strain evidence="8 9">CBS 175.51</strain>
    </source>
</reference>
<evidence type="ECO:0000256" key="7">
    <source>
        <dbReference type="RuleBase" id="RU365009"/>
    </source>
</evidence>
<dbReference type="PROSITE" id="PS00956">
    <property type="entry name" value="HYDROPHOBIN"/>
    <property type="match status" value="1"/>
</dbReference>
<keyword evidence="4 7" id="KW-0964">Secreted</keyword>
<dbReference type="CDD" id="cd23507">
    <property type="entry name" value="hydrophobin_I"/>
    <property type="match status" value="1"/>
</dbReference>
<dbReference type="InterPro" id="IPR001338">
    <property type="entry name" value="Class_I_Hydrophobin"/>
</dbReference>
<evidence type="ECO:0000313" key="9">
    <source>
        <dbReference type="Proteomes" id="UP000541558"/>
    </source>
</evidence>
<evidence type="ECO:0000256" key="2">
    <source>
        <dbReference type="ARBA" id="ARBA00010446"/>
    </source>
</evidence>
<dbReference type="Pfam" id="PF01185">
    <property type="entry name" value="Hydrophobin"/>
    <property type="match status" value="1"/>
</dbReference>
<evidence type="ECO:0000256" key="1">
    <source>
        <dbReference type="ARBA" id="ARBA00004191"/>
    </source>
</evidence>
<feature type="signal peptide" evidence="7">
    <location>
        <begin position="1"/>
        <end position="17"/>
    </location>
</feature>
<keyword evidence="3 7" id="KW-0134">Cell wall</keyword>
<keyword evidence="5 7" id="KW-0732">Signal</keyword>
<name>A0A8H5BMC9_9AGAR</name>
<proteinExistence type="inferred from homology"/>
<dbReference type="GO" id="GO:0005199">
    <property type="term" value="F:structural constituent of cell wall"/>
    <property type="evidence" value="ECO:0007669"/>
    <property type="project" value="InterPro"/>
</dbReference>
<dbReference type="Proteomes" id="UP000541558">
    <property type="component" value="Unassembled WGS sequence"/>
</dbReference>
<comment type="similarity">
    <text evidence="2 7">Belongs to the fungal hydrophobin family.</text>
</comment>
<evidence type="ECO:0000256" key="5">
    <source>
        <dbReference type="ARBA" id="ARBA00022729"/>
    </source>
</evidence>
<protein>
    <recommendedName>
        <fullName evidence="7">Hydrophobin</fullName>
    </recommendedName>
</protein>
<feature type="chain" id="PRO_5034873061" description="Hydrophobin" evidence="7">
    <location>
        <begin position="18"/>
        <end position="99"/>
    </location>
</feature>
<comment type="caution">
    <text evidence="8">The sequence shown here is derived from an EMBL/GenBank/DDBJ whole genome shotgun (WGS) entry which is preliminary data.</text>
</comment>
<organism evidence="8 9">
    <name type="scientific">Ephemerocybe angulata</name>
    <dbReference type="NCBI Taxonomy" id="980116"/>
    <lineage>
        <taxon>Eukaryota</taxon>
        <taxon>Fungi</taxon>
        <taxon>Dikarya</taxon>
        <taxon>Basidiomycota</taxon>
        <taxon>Agaricomycotina</taxon>
        <taxon>Agaricomycetes</taxon>
        <taxon>Agaricomycetidae</taxon>
        <taxon>Agaricales</taxon>
        <taxon>Agaricineae</taxon>
        <taxon>Psathyrellaceae</taxon>
        <taxon>Ephemerocybe</taxon>
    </lineage>
</organism>
<dbReference type="GO" id="GO:0009277">
    <property type="term" value="C:fungal-type cell wall"/>
    <property type="evidence" value="ECO:0007669"/>
    <property type="project" value="InterPro"/>
</dbReference>
<dbReference type="AlphaFoldDB" id="A0A8H5BMC9"/>
<gene>
    <name evidence="8" type="ORF">D9611_000545</name>
</gene>
<dbReference type="EMBL" id="JAACJK010000163">
    <property type="protein sequence ID" value="KAF5325860.1"/>
    <property type="molecule type" value="Genomic_DNA"/>
</dbReference>
<keyword evidence="6 7" id="KW-1015">Disulfide bond</keyword>
<evidence type="ECO:0000256" key="6">
    <source>
        <dbReference type="ARBA" id="ARBA00023157"/>
    </source>
</evidence>
<dbReference type="SMART" id="SM00075">
    <property type="entry name" value="HYDRO"/>
    <property type="match status" value="1"/>
</dbReference>
<evidence type="ECO:0000256" key="4">
    <source>
        <dbReference type="ARBA" id="ARBA00022525"/>
    </source>
</evidence>
<dbReference type="InterPro" id="IPR019778">
    <property type="entry name" value="Class_I_Hydrophobin_CS"/>
</dbReference>
<accession>A0A8H5BMC9</accession>
<sequence>MQLSTLIALALASVAIACNTDPIQCCQSVQTAGSPDVTKIFGLLGISVEDVNVLVGLTCSPISVIGVPGNSCSAQPVCCTNNTFNGVVAIGYTPVNLNL</sequence>
<keyword evidence="9" id="KW-1185">Reference proteome</keyword>
<evidence type="ECO:0000256" key="3">
    <source>
        <dbReference type="ARBA" id="ARBA00022512"/>
    </source>
</evidence>